<dbReference type="InterPro" id="IPR036397">
    <property type="entry name" value="RNaseH_sf"/>
</dbReference>
<reference evidence="1 2" key="1">
    <citation type="submission" date="2022-03" db="EMBL/GenBank/DDBJ databases">
        <title>A chromosomal length assembly of Cordylochernes scorpioides.</title>
        <authorList>
            <person name="Zeh D."/>
            <person name="Zeh J."/>
        </authorList>
    </citation>
    <scope>NUCLEOTIDE SEQUENCE [LARGE SCALE GENOMIC DNA]</scope>
    <source>
        <strain evidence="1">IN4F17</strain>
        <tissue evidence="1">Whole Body</tissue>
    </source>
</reference>
<name>A0ABY6LSI9_9ARAC</name>
<organism evidence="1 2">
    <name type="scientific">Cordylochernes scorpioides</name>
    <dbReference type="NCBI Taxonomy" id="51811"/>
    <lineage>
        <taxon>Eukaryota</taxon>
        <taxon>Metazoa</taxon>
        <taxon>Ecdysozoa</taxon>
        <taxon>Arthropoda</taxon>
        <taxon>Chelicerata</taxon>
        <taxon>Arachnida</taxon>
        <taxon>Pseudoscorpiones</taxon>
        <taxon>Cheliferoidea</taxon>
        <taxon>Chernetidae</taxon>
        <taxon>Cordylochernes</taxon>
    </lineage>
</organism>
<dbReference type="Gene3D" id="3.30.420.10">
    <property type="entry name" value="Ribonuclease H-like superfamily/Ribonuclease H"/>
    <property type="match status" value="1"/>
</dbReference>
<proteinExistence type="predicted"/>
<sequence>MKGRRYATLDEIKMASKEELKRFLKNDFLKCFEDWKNRWHKCIISHGDYFEGDKIGTIGNVLRNPITEQTINPKFQKKKYAVYSKSCLECE</sequence>
<dbReference type="Proteomes" id="UP001235939">
    <property type="component" value="Chromosome X"/>
</dbReference>
<protein>
    <submittedName>
        <fullName evidence="1">Uncharacterized protein</fullName>
    </submittedName>
</protein>
<gene>
    <name evidence="1" type="ORF">LAZ67_X001578</name>
</gene>
<evidence type="ECO:0000313" key="2">
    <source>
        <dbReference type="Proteomes" id="UP001235939"/>
    </source>
</evidence>
<accession>A0ABY6LSI9</accession>
<evidence type="ECO:0000313" key="1">
    <source>
        <dbReference type="EMBL" id="UYV84224.1"/>
    </source>
</evidence>
<keyword evidence="2" id="KW-1185">Reference proteome</keyword>
<dbReference type="EMBL" id="CP092886">
    <property type="protein sequence ID" value="UYV84224.1"/>
    <property type="molecule type" value="Genomic_DNA"/>
</dbReference>